<dbReference type="RefSeq" id="WP_183633366.1">
    <property type="nucleotide sequence ID" value="NZ_BAABLE010000011.1"/>
</dbReference>
<feature type="signal peptide" evidence="1">
    <location>
        <begin position="1"/>
        <end position="19"/>
    </location>
</feature>
<comment type="caution">
    <text evidence="2">The sequence shown here is derived from an EMBL/GenBank/DDBJ whole genome shotgun (WGS) entry which is preliminary data.</text>
</comment>
<accession>A0A840BKF8</accession>
<feature type="chain" id="PRO_5032677567" description="DUF4412 domain-containing protein" evidence="1">
    <location>
        <begin position="20"/>
        <end position="226"/>
    </location>
</feature>
<keyword evidence="1" id="KW-0732">Signal</keyword>
<proteinExistence type="predicted"/>
<organism evidence="2 3">
    <name type="scientific">Niveibacterium umoris</name>
    <dbReference type="NCBI Taxonomy" id="1193620"/>
    <lineage>
        <taxon>Bacteria</taxon>
        <taxon>Pseudomonadati</taxon>
        <taxon>Pseudomonadota</taxon>
        <taxon>Betaproteobacteria</taxon>
        <taxon>Rhodocyclales</taxon>
        <taxon>Rhodocyclaceae</taxon>
        <taxon>Niveibacterium</taxon>
    </lineage>
</organism>
<reference evidence="2 3" key="1">
    <citation type="submission" date="2020-08" db="EMBL/GenBank/DDBJ databases">
        <title>Genomic Encyclopedia of Type Strains, Phase IV (KMG-IV): sequencing the most valuable type-strain genomes for metagenomic binning, comparative biology and taxonomic classification.</title>
        <authorList>
            <person name="Goeker M."/>
        </authorList>
    </citation>
    <scope>NUCLEOTIDE SEQUENCE [LARGE SCALE GENOMIC DNA]</scope>
    <source>
        <strain evidence="2 3">DSM 106739</strain>
    </source>
</reference>
<evidence type="ECO:0000313" key="2">
    <source>
        <dbReference type="EMBL" id="MBB4012039.1"/>
    </source>
</evidence>
<dbReference type="Proteomes" id="UP000561045">
    <property type="component" value="Unassembled WGS sequence"/>
</dbReference>
<dbReference type="AlphaFoldDB" id="A0A840BKF8"/>
<dbReference type="EMBL" id="JACIET010000001">
    <property type="protein sequence ID" value="MBB4012039.1"/>
    <property type="molecule type" value="Genomic_DNA"/>
</dbReference>
<gene>
    <name evidence="2" type="ORF">GGR36_001347</name>
</gene>
<name>A0A840BKF8_9RHOO</name>
<evidence type="ECO:0008006" key="4">
    <source>
        <dbReference type="Google" id="ProtNLM"/>
    </source>
</evidence>
<evidence type="ECO:0000256" key="1">
    <source>
        <dbReference type="SAM" id="SignalP"/>
    </source>
</evidence>
<protein>
    <recommendedName>
        <fullName evidence="4">DUF4412 domain-containing protein</fullName>
    </recommendedName>
</protein>
<keyword evidence="3" id="KW-1185">Reference proteome</keyword>
<evidence type="ECO:0000313" key="3">
    <source>
        <dbReference type="Proteomes" id="UP000561045"/>
    </source>
</evidence>
<sequence length="226" mass="24391">MREILLMALAACYAVSISAAEPKPKKALSATKVEQPKAVARTPTGPVGFGALKIGMTKDAVEALNEADGIYLAGPLVPDVSKEGLPENKAKFKTSVASPLNAKPMEASLTFENGKLSRLSLTVDDRKERVKALISEKYGAGKVQDTREEKQCAYRNGAVLKATSGYIKTTWVEPISETEQVEAGLSELTMETCPGSLKYEMFRFATASLTIERVPMNDKNNAANLF</sequence>